<sequence length="66" mass="6692">MDEAHEGSGGFLAAQGDPSEALEFVEEAFDLMALLVEPPVNGRRDSAAGIGLDLSGCAEVTGNEGA</sequence>
<organism evidence="1 2">
    <name type="scientific">Sphingobium baderi</name>
    <dbReference type="NCBI Taxonomy" id="1332080"/>
    <lineage>
        <taxon>Bacteria</taxon>
        <taxon>Pseudomonadati</taxon>
        <taxon>Pseudomonadota</taxon>
        <taxon>Alphaproteobacteria</taxon>
        <taxon>Sphingomonadales</taxon>
        <taxon>Sphingomonadaceae</taxon>
        <taxon>Sphingobium</taxon>
    </lineage>
</organism>
<dbReference type="EMBL" id="CP013264">
    <property type="protein sequence ID" value="ALR20155.1"/>
    <property type="molecule type" value="Genomic_DNA"/>
</dbReference>
<proteinExistence type="predicted"/>
<evidence type="ECO:0000313" key="2">
    <source>
        <dbReference type="Proteomes" id="UP000056968"/>
    </source>
</evidence>
<keyword evidence="2" id="KW-1185">Reference proteome</keyword>
<dbReference type="STRING" id="1332080.ATN00_07395"/>
<dbReference type="Proteomes" id="UP000056968">
    <property type="component" value="Chromosome"/>
</dbReference>
<gene>
    <name evidence="1" type="ORF">ATN00_07395</name>
</gene>
<evidence type="ECO:0000313" key="1">
    <source>
        <dbReference type="EMBL" id="ALR20155.1"/>
    </source>
</evidence>
<name>A0A0S3EXN6_9SPHN</name>
<accession>A0A0S3EXN6</accession>
<protein>
    <submittedName>
        <fullName evidence="1">Uncharacterized protein</fullName>
    </submittedName>
</protein>
<reference evidence="1 2" key="1">
    <citation type="submission" date="2015-11" db="EMBL/GenBank/DDBJ databases">
        <title>A Two-component Flavoprotein Monooxygenase System MeaXY Responsible for para-Hydroxylation of 2-Methyl-6-ethylaniline and 2,6-Diethylaniline in Sphingobium baderi DE-13.</title>
        <authorList>
            <person name="Cheng M."/>
            <person name="Meng Q."/>
            <person name="Yang Y."/>
            <person name="Chu C."/>
            <person name="Yan X."/>
            <person name="He J."/>
            <person name="Li S."/>
        </authorList>
    </citation>
    <scope>NUCLEOTIDE SEQUENCE [LARGE SCALE GENOMIC DNA]</scope>
    <source>
        <strain evidence="1 2">DE-13</strain>
    </source>
</reference>
<dbReference type="KEGG" id="sbd:ATN00_07395"/>
<dbReference type="AlphaFoldDB" id="A0A0S3EXN6"/>